<evidence type="ECO:0000256" key="13">
    <source>
        <dbReference type="ARBA" id="ARBA00022842"/>
    </source>
</evidence>
<evidence type="ECO:0000256" key="11">
    <source>
        <dbReference type="ARBA" id="ARBA00022759"/>
    </source>
</evidence>
<reference evidence="17 18" key="1">
    <citation type="submission" date="2018-11" db="EMBL/GenBank/DDBJ databases">
        <title>Genomic Encyclopedia of Type Strains, Phase IV (KMG-IV): sequencing the most valuable type-strain genomes for metagenomic binning, comparative biology and taxonomic classification.</title>
        <authorList>
            <person name="Goeker M."/>
        </authorList>
    </citation>
    <scope>NUCLEOTIDE SEQUENCE [LARGE SCALE GENOMIC DNA]</scope>
    <source>
        <strain evidence="17 18">DSM 29158</strain>
    </source>
</reference>
<gene>
    <name evidence="14" type="primary">rnhC</name>
    <name evidence="17" type="ORF">EDD62_0380</name>
</gene>
<dbReference type="PIRSF" id="PIRSF037748">
    <property type="entry name" value="RnhC"/>
    <property type="match status" value="1"/>
</dbReference>
<dbReference type="GO" id="GO:0000287">
    <property type="term" value="F:magnesium ion binding"/>
    <property type="evidence" value="ECO:0007669"/>
    <property type="project" value="UniProtKB-UniRule"/>
</dbReference>
<feature type="binding site" evidence="14 15">
    <location>
        <position position="104"/>
    </location>
    <ligand>
        <name>a divalent metal cation</name>
        <dbReference type="ChEBI" id="CHEBI:60240"/>
    </ligand>
</feature>
<dbReference type="PROSITE" id="PS51975">
    <property type="entry name" value="RNASE_H_2"/>
    <property type="match status" value="1"/>
</dbReference>
<dbReference type="HAMAP" id="MF_00053">
    <property type="entry name" value="RNase_HIII"/>
    <property type="match status" value="1"/>
</dbReference>
<keyword evidence="13 14" id="KW-0460">Magnesium</keyword>
<evidence type="ECO:0000256" key="8">
    <source>
        <dbReference type="ARBA" id="ARBA00022490"/>
    </source>
</evidence>
<dbReference type="Proteomes" id="UP000277108">
    <property type="component" value="Unassembled WGS sequence"/>
</dbReference>
<dbReference type="Gene3D" id="3.30.420.10">
    <property type="entry name" value="Ribonuclease H-like superfamily/Ribonuclease H"/>
    <property type="match status" value="1"/>
</dbReference>
<dbReference type="GO" id="GO:0003723">
    <property type="term" value="F:RNA binding"/>
    <property type="evidence" value="ECO:0007669"/>
    <property type="project" value="UniProtKB-UniRule"/>
</dbReference>
<dbReference type="InterPro" id="IPR012295">
    <property type="entry name" value="TBP_dom_sf"/>
</dbReference>
<evidence type="ECO:0000256" key="6">
    <source>
        <dbReference type="ARBA" id="ARBA00012180"/>
    </source>
</evidence>
<comment type="function">
    <text evidence="3 14">Endonuclease that specifically degrades the RNA of RNA-DNA hybrids.</text>
</comment>
<comment type="subcellular location">
    <subcellularLocation>
        <location evidence="4 14">Cytoplasm</location>
    </subcellularLocation>
</comment>
<comment type="similarity">
    <text evidence="5 14">Belongs to the RNase HII family. RnhC subfamily.</text>
</comment>
<dbReference type="InterPro" id="IPR036397">
    <property type="entry name" value="RNaseH_sf"/>
</dbReference>
<dbReference type="Gene3D" id="3.30.310.10">
    <property type="entry name" value="TATA-Binding Protein"/>
    <property type="match status" value="1"/>
</dbReference>
<dbReference type="SUPFAM" id="SSF53098">
    <property type="entry name" value="Ribonuclease H-like"/>
    <property type="match status" value="1"/>
</dbReference>
<comment type="catalytic activity">
    <reaction evidence="1 14 15">
        <text>Endonucleolytic cleavage to 5'-phosphomonoester.</text>
        <dbReference type="EC" id="3.1.26.4"/>
    </reaction>
</comment>
<organism evidence="17 18">
    <name type="scientific">Abyssicoccus albus</name>
    <dbReference type="NCBI Taxonomy" id="1817405"/>
    <lineage>
        <taxon>Bacteria</taxon>
        <taxon>Bacillati</taxon>
        <taxon>Bacillota</taxon>
        <taxon>Bacilli</taxon>
        <taxon>Bacillales</taxon>
        <taxon>Abyssicoccaceae</taxon>
    </lineage>
</organism>
<protein>
    <recommendedName>
        <fullName evidence="7 14">Ribonuclease HIII</fullName>
        <shortName evidence="14">RNase HIII</shortName>
        <ecNumber evidence="6 14">3.1.26.4</ecNumber>
    </recommendedName>
</protein>
<dbReference type="Pfam" id="PF01351">
    <property type="entry name" value="RNase_HII"/>
    <property type="match status" value="1"/>
</dbReference>
<dbReference type="GO" id="GO:0032299">
    <property type="term" value="C:ribonuclease H2 complex"/>
    <property type="evidence" value="ECO:0007669"/>
    <property type="project" value="TreeGrafter"/>
</dbReference>
<dbReference type="EC" id="3.1.26.4" evidence="6 14"/>
<evidence type="ECO:0000256" key="5">
    <source>
        <dbReference type="ARBA" id="ARBA00008378"/>
    </source>
</evidence>
<dbReference type="InterPro" id="IPR004641">
    <property type="entry name" value="RNase_HIII"/>
</dbReference>
<evidence type="ECO:0000256" key="9">
    <source>
        <dbReference type="ARBA" id="ARBA00022722"/>
    </source>
</evidence>
<dbReference type="PANTHER" id="PTHR10954">
    <property type="entry name" value="RIBONUCLEASE H2 SUBUNIT A"/>
    <property type="match status" value="1"/>
</dbReference>
<dbReference type="InterPro" id="IPR012337">
    <property type="entry name" value="RNaseH-like_sf"/>
</dbReference>
<dbReference type="FunFam" id="3.30.420.10:FF:000047">
    <property type="entry name" value="Ribonuclease HIII"/>
    <property type="match status" value="1"/>
</dbReference>
<proteinExistence type="inferred from homology"/>
<keyword evidence="11 14" id="KW-0255">Endonuclease</keyword>
<keyword evidence="10 14" id="KW-0479">Metal-binding</keyword>
<dbReference type="EMBL" id="RKRK01000002">
    <property type="protein sequence ID" value="RPF57747.1"/>
    <property type="molecule type" value="Genomic_DNA"/>
</dbReference>
<feature type="domain" description="RNase H type-2" evidence="16">
    <location>
        <begin position="97"/>
        <end position="312"/>
    </location>
</feature>
<evidence type="ECO:0000256" key="12">
    <source>
        <dbReference type="ARBA" id="ARBA00022801"/>
    </source>
</evidence>
<dbReference type="InterPro" id="IPR024568">
    <property type="entry name" value="RNase_HIII_N"/>
</dbReference>
<comment type="caution">
    <text evidence="17">The sequence shown here is derived from an EMBL/GenBank/DDBJ whole genome shotgun (WGS) entry which is preliminary data.</text>
</comment>
<dbReference type="InterPro" id="IPR001352">
    <property type="entry name" value="RNase_HII/HIII"/>
</dbReference>
<evidence type="ECO:0000259" key="16">
    <source>
        <dbReference type="PROSITE" id="PS51975"/>
    </source>
</evidence>
<sequence>MTHVFKLTTSEVNEIKALINQLGVTTTTPPHTHFQTKINGCTLTLYTSNKFMIQGQNAQHVINKLFPKSIFPTIYAQTKADQKDSPTIKQHIQYDQYNTIGSDEAGSGDYFGPMTVCAAYVPKDKVQLLKTIGVKDSKALKDYEIKNIAQQIIQIVPYTLYTIDNPKYNTLKEKNWSQVKMKAKYHQAAIESLTNKIDPTTVDCIVIDQFAKKETYTRYNQSLIYPEITHFETKGESKAIAIAAASIIARSRFVQAMDDLKAQYHMEVPKGAAPKVDIIAARWIEKYGVDVLDKVTKKDFKNRQKALNLIGKKKRNK</sequence>
<name>A0A3N5BJA6_9BACL</name>
<dbReference type="GO" id="GO:0005737">
    <property type="term" value="C:cytoplasm"/>
    <property type="evidence" value="ECO:0007669"/>
    <property type="project" value="UniProtKB-SubCell"/>
</dbReference>
<comment type="cofactor">
    <cofactor evidence="2">
        <name>Mg(2+)</name>
        <dbReference type="ChEBI" id="CHEBI:18420"/>
    </cofactor>
</comment>
<dbReference type="Pfam" id="PF11858">
    <property type="entry name" value="DUF3378"/>
    <property type="match status" value="1"/>
</dbReference>
<dbReference type="CDD" id="cd06590">
    <property type="entry name" value="RNase_HII_bacteria_HIII_like"/>
    <property type="match status" value="1"/>
</dbReference>
<keyword evidence="12 14" id="KW-0378">Hydrolase</keyword>
<evidence type="ECO:0000256" key="2">
    <source>
        <dbReference type="ARBA" id="ARBA00001946"/>
    </source>
</evidence>
<evidence type="ECO:0000256" key="7">
    <source>
        <dbReference type="ARBA" id="ARBA00021407"/>
    </source>
</evidence>
<keyword evidence="8 14" id="KW-0963">Cytoplasm</keyword>
<keyword evidence="18" id="KW-1185">Reference proteome</keyword>
<accession>A0A3N5BJA6</accession>
<dbReference type="AlphaFoldDB" id="A0A3N5BJA6"/>
<dbReference type="RefSeq" id="WP_123807315.1">
    <property type="nucleotide sequence ID" value="NZ_RKRK01000002.1"/>
</dbReference>
<evidence type="ECO:0000256" key="3">
    <source>
        <dbReference type="ARBA" id="ARBA00004065"/>
    </source>
</evidence>
<evidence type="ECO:0000313" key="18">
    <source>
        <dbReference type="Proteomes" id="UP000277108"/>
    </source>
</evidence>
<evidence type="ECO:0000256" key="4">
    <source>
        <dbReference type="ARBA" id="ARBA00004496"/>
    </source>
</evidence>
<feature type="binding site" evidence="14 15">
    <location>
        <position position="103"/>
    </location>
    <ligand>
        <name>a divalent metal cation</name>
        <dbReference type="ChEBI" id="CHEBI:60240"/>
    </ligand>
</feature>
<dbReference type="GO" id="GO:0004523">
    <property type="term" value="F:RNA-DNA hybrid ribonuclease activity"/>
    <property type="evidence" value="ECO:0007669"/>
    <property type="project" value="UniProtKB-UniRule"/>
</dbReference>
<dbReference type="OrthoDB" id="9777935at2"/>
<keyword evidence="9 14" id="KW-0540">Nuclease</keyword>
<evidence type="ECO:0000313" key="17">
    <source>
        <dbReference type="EMBL" id="RPF57747.1"/>
    </source>
</evidence>
<comment type="cofactor">
    <cofactor evidence="14 15">
        <name>Mn(2+)</name>
        <dbReference type="ChEBI" id="CHEBI:29035"/>
    </cofactor>
    <cofactor evidence="14 15">
        <name>Mg(2+)</name>
        <dbReference type="ChEBI" id="CHEBI:18420"/>
    </cofactor>
    <text evidence="14 15">Manganese or magnesium. Binds 1 divalent metal ion per monomer in the absence of substrate. May bind a second metal ion after substrate binding.</text>
</comment>
<dbReference type="PANTHER" id="PTHR10954:SF23">
    <property type="entry name" value="RIBONUCLEASE"/>
    <property type="match status" value="1"/>
</dbReference>
<feature type="binding site" evidence="14 15">
    <location>
        <position position="208"/>
    </location>
    <ligand>
        <name>a divalent metal cation</name>
        <dbReference type="ChEBI" id="CHEBI:60240"/>
    </ligand>
</feature>
<evidence type="ECO:0000256" key="1">
    <source>
        <dbReference type="ARBA" id="ARBA00000077"/>
    </source>
</evidence>
<evidence type="ECO:0000256" key="15">
    <source>
        <dbReference type="PROSITE-ProRule" id="PRU01319"/>
    </source>
</evidence>
<dbReference type="GO" id="GO:0006298">
    <property type="term" value="P:mismatch repair"/>
    <property type="evidence" value="ECO:0007669"/>
    <property type="project" value="TreeGrafter"/>
</dbReference>
<dbReference type="NCBIfam" id="TIGR00716">
    <property type="entry name" value="rnhC"/>
    <property type="match status" value="1"/>
</dbReference>
<dbReference type="InterPro" id="IPR024567">
    <property type="entry name" value="RNase_HII/HIII_dom"/>
</dbReference>
<dbReference type="GO" id="GO:0043137">
    <property type="term" value="P:DNA replication, removal of RNA primer"/>
    <property type="evidence" value="ECO:0007669"/>
    <property type="project" value="TreeGrafter"/>
</dbReference>
<evidence type="ECO:0000256" key="10">
    <source>
        <dbReference type="ARBA" id="ARBA00022723"/>
    </source>
</evidence>
<evidence type="ECO:0000256" key="14">
    <source>
        <dbReference type="HAMAP-Rule" id="MF_00053"/>
    </source>
</evidence>